<accession>A0AAD1X9X1</accession>
<sequence>MSRQGNLPKNKQECGSLEKHKNGLSPNKWFQKNAKPHKTNKDYVLFKINCDNVDKNVMIERQNIDLKFLKKQGRQLYRIENDQEFSFAYHPWRSEVAPEIGYIIKDNKMLNKIFHVYGSKKTQETATIILHIVFKEQYHIYEEKSPFGLAKQSSGRRSHFQNIDVANYSSKGMNRDSLKNSKKIKSITPVKNIHSKVTKTSCSVETKPSFFRAENQSVRPPKSISRNKSKGALGYDSQNYVFIKTKDRHHYDLNPKLLKFFLSEMLKDNHNKVKLYQIQKKINKSAKEKVFKFGMQQYFNVMDEMVEIVENTLKQQDQYFKSLAKISAMNKTEINIPPLNLNFNQKKMLPSEKDNNCKAMIQSKMKGRNTCNKVKFPEYGKESSQKEVNNHENSSLPRLGTSEINGTLDYESNKAMDKQHSLLNNDINDPNTNSRNCFFNLDNIQKNIANRTKEDTKL</sequence>
<feature type="region of interest" description="Disordered" evidence="1">
    <location>
        <begin position="382"/>
        <end position="403"/>
    </location>
</feature>
<feature type="compositionally biased region" description="Basic and acidic residues" evidence="1">
    <location>
        <begin position="10"/>
        <end position="21"/>
    </location>
</feature>
<evidence type="ECO:0000256" key="1">
    <source>
        <dbReference type="SAM" id="MobiDB-lite"/>
    </source>
</evidence>
<comment type="caution">
    <text evidence="2">The sequence shown here is derived from an EMBL/GenBank/DDBJ whole genome shotgun (WGS) entry which is preliminary data.</text>
</comment>
<evidence type="ECO:0000313" key="2">
    <source>
        <dbReference type="EMBL" id="CAI2366460.1"/>
    </source>
</evidence>
<keyword evidence="3" id="KW-1185">Reference proteome</keyword>
<dbReference type="EMBL" id="CAMPGE010007543">
    <property type="protein sequence ID" value="CAI2366460.1"/>
    <property type="molecule type" value="Genomic_DNA"/>
</dbReference>
<evidence type="ECO:0000313" key="3">
    <source>
        <dbReference type="Proteomes" id="UP001295684"/>
    </source>
</evidence>
<feature type="region of interest" description="Disordered" evidence="1">
    <location>
        <begin position="1"/>
        <end position="34"/>
    </location>
</feature>
<protein>
    <submittedName>
        <fullName evidence="2">Uncharacterized protein</fullName>
    </submittedName>
</protein>
<proteinExistence type="predicted"/>
<dbReference type="Proteomes" id="UP001295684">
    <property type="component" value="Unassembled WGS sequence"/>
</dbReference>
<organism evidence="2 3">
    <name type="scientific">Euplotes crassus</name>
    <dbReference type="NCBI Taxonomy" id="5936"/>
    <lineage>
        <taxon>Eukaryota</taxon>
        <taxon>Sar</taxon>
        <taxon>Alveolata</taxon>
        <taxon>Ciliophora</taxon>
        <taxon>Intramacronucleata</taxon>
        <taxon>Spirotrichea</taxon>
        <taxon>Hypotrichia</taxon>
        <taxon>Euplotida</taxon>
        <taxon>Euplotidae</taxon>
        <taxon>Moneuplotes</taxon>
    </lineage>
</organism>
<reference evidence="2" key="1">
    <citation type="submission" date="2023-07" db="EMBL/GenBank/DDBJ databases">
        <authorList>
            <consortium name="AG Swart"/>
            <person name="Singh M."/>
            <person name="Singh A."/>
            <person name="Seah K."/>
            <person name="Emmerich C."/>
        </authorList>
    </citation>
    <scope>NUCLEOTIDE SEQUENCE</scope>
    <source>
        <strain evidence="2">DP1</strain>
    </source>
</reference>
<dbReference type="AlphaFoldDB" id="A0AAD1X9X1"/>
<name>A0AAD1X9X1_EUPCR</name>
<gene>
    <name evidence="2" type="ORF">ECRASSUSDP1_LOCUS7733</name>
</gene>